<dbReference type="PROSITE" id="PS50280">
    <property type="entry name" value="SET"/>
    <property type="match status" value="1"/>
</dbReference>
<dbReference type="SUPFAM" id="SSF82199">
    <property type="entry name" value="SET domain"/>
    <property type="match status" value="1"/>
</dbReference>
<feature type="chain" id="PRO_5016706605" evidence="1">
    <location>
        <begin position="19"/>
        <end position="419"/>
    </location>
</feature>
<dbReference type="PANTHER" id="PTHR47332">
    <property type="entry name" value="SET DOMAIN-CONTAINING PROTEIN 5"/>
    <property type="match status" value="1"/>
</dbReference>
<sequence>MRLFLWSISLLVSQINSAKNFSLDRGSARIIFHYEEEICLLNEAVKEYAIIRSNQHQAPVPSANLPPQRLKRWSLTPECLTDTEGKEKYCVYISKTFASGRGISLFTSPTIADQIAERLESTDSDRYEKCNNFKSAPWEIKHTPARGNGLFATRVISRGEEIITSTPVGIYQSNAFFLDYPLGYQYLRKTFDHLPEDTKKVFLRMASNPVGDLVMERINVNSFAGEFDGKPHFLIYPETALLNHDCRPNAMYHYNSSSLIHAAVASRVIQPGEEITITYINMLTSRAERQQHLQAIWGFTCTCAHCNGDESESDRRVQRIQYLQQTLTTRPNSPLAMAEELLSLYEAENVHAAAGMGHMFAAIAYNNIGDTTQAVKHAQIAREMGIINDAKREDNEEDMLSLLKAPSLHWSYKSHSGAK</sequence>
<dbReference type="Gene3D" id="2.170.270.10">
    <property type="entry name" value="SET domain"/>
    <property type="match status" value="1"/>
</dbReference>
<dbReference type="Pfam" id="PF00856">
    <property type="entry name" value="SET"/>
    <property type="match status" value="1"/>
</dbReference>
<dbReference type="CDD" id="cd20071">
    <property type="entry name" value="SET_SMYD"/>
    <property type="match status" value="1"/>
</dbReference>
<name>A0A381LJH5_BLUGR</name>
<dbReference type="SMART" id="SM00317">
    <property type="entry name" value="SET"/>
    <property type="match status" value="1"/>
</dbReference>
<feature type="non-terminal residue" evidence="3">
    <location>
        <position position="419"/>
    </location>
</feature>
<keyword evidence="1" id="KW-0732">Signal</keyword>
<evidence type="ECO:0000313" key="3">
    <source>
        <dbReference type="EMBL" id="SUZ13827.1"/>
    </source>
</evidence>
<feature type="domain" description="SET" evidence="2">
    <location>
        <begin position="136"/>
        <end position="280"/>
    </location>
</feature>
<dbReference type="InterPro" id="IPR011990">
    <property type="entry name" value="TPR-like_helical_dom_sf"/>
</dbReference>
<dbReference type="InterPro" id="IPR046341">
    <property type="entry name" value="SET_dom_sf"/>
</dbReference>
<dbReference type="EMBL" id="UIGY01000249">
    <property type="protein sequence ID" value="SUZ13827.1"/>
    <property type="molecule type" value="Genomic_DNA"/>
</dbReference>
<evidence type="ECO:0000259" key="2">
    <source>
        <dbReference type="PROSITE" id="PS50280"/>
    </source>
</evidence>
<dbReference type="PANTHER" id="PTHR47332:SF6">
    <property type="entry name" value="SET DOMAIN-CONTAINING PROTEIN"/>
    <property type="match status" value="1"/>
</dbReference>
<dbReference type="AlphaFoldDB" id="A0A381LJH5"/>
<evidence type="ECO:0000256" key="1">
    <source>
        <dbReference type="SAM" id="SignalP"/>
    </source>
</evidence>
<feature type="signal peptide" evidence="1">
    <location>
        <begin position="1"/>
        <end position="18"/>
    </location>
</feature>
<gene>
    <name evidence="3" type="ORF">BGT96224V2_LOCUS7066</name>
</gene>
<accession>A0A381LJH5</accession>
<protein>
    <submittedName>
        <fullName evidence="3">BgtASP-20281</fullName>
    </submittedName>
</protein>
<dbReference type="InterPro" id="IPR053185">
    <property type="entry name" value="SET_domain_protein"/>
</dbReference>
<dbReference type="Gene3D" id="1.25.40.10">
    <property type="entry name" value="Tetratricopeptide repeat domain"/>
    <property type="match status" value="1"/>
</dbReference>
<organism evidence="3">
    <name type="scientific">Blumeria graminis f. sp. tritici 96224</name>
    <dbReference type="NCBI Taxonomy" id="1268274"/>
    <lineage>
        <taxon>Eukaryota</taxon>
        <taxon>Fungi</taxon>
        <taxon>Dikarya</taxon>
        <taxon>Ascomycota</taxon>
        <taxon>Pezizomycotina</taxon>
        <taxon>Leotiomycetes</taxon>
        <taxon>Erysiphales</taxon>
        <taxon>Erysiphaceae</taxon>
        <taxon>Blumeria</taxon>
    </lineage>
</organism>
<proteinExistence type="predicted"/>
<dbReference type="InterPro" id="IPR001214">
    <property type="entry name" value="SET_dom"/>
</dbReference>
<reference evidence="3" key="1">
    <citation type="submission" date="2018-07" db="EMBL/GenBank/DDBJ databases">
        <authorList>
            <person name="Quirk P.G."/>
            <person name="Krulwich T.A."/>
        </authorList>
    </citation>
    <scope>NUCLEOTIDE SEQUENCE</scope>
    <source>
        <strain evidence="3">96224</strain>
    </source>
</reference>